<evidence type="ECO:0000313" key="2">
    <source>
        <dbReference type="Proteomes" id="UP001056035"/>
    </source>
</evidence>
<accession>A0ABY5DLJ8</accession>
<evidence type="ECO:0008006" key="3">
    <source>
        <dbReference type="Google" id="ProtNLM"/>
    </source>
</evidence>
<dbReference type="EMBL" id="CP098502">
    <property type="protein sequence ID" value="UTI62721.1"/>
    <property type="molecule type" value="Genomic_DNA"/>
</dbReference>
<proteinExistence type="predicted"/>
<sequence length="106" mass="11572">MYASLRTYRTDASSVDAVMHRVDRDLAEALTREDGFVAYQCIDLGGGKVCALSVFQQREQAEASNALAADWVADELADFGIERMGVMGGEVMVSRAMAEMTEPAHH</sequence>
<protein>
    <recommendedName>
        <fullName evidence="3">ABM domain-containing protein</fullName>
    </recommendedName>
</protein>
<dbReference type="RefSeq" id="WP_254569456.1">
    <property type="nucleotide sequence ID" value="NZ_CP098502.1"/>
</dbReference>
<dbReference type="Proteomes" id="UP001056035">
    <property type="component" value="Chromosome"/>
</dbReference>
<name>A0ABY5DLJ8_9ACTN</name>
<organism evidence="1 2">
    <name type="scientific">Paraconexibacter antarcticus</name>
    <dbReference type="NCBI Taxonomy" id="2949664"/>
    <lineage>
        <taxon>Bacteria</taxon>
        <taxon>Bacillati</taxon>
        <taxon>Actinomycetota</taxon>
        <taxon>Thermoleophilia</taxon>
        <taxon>Solirubrobacterales</taxon>
        <taxon>Paraconexibacteraceae</taxon>
        <taxon>Paraconexibacter</taxon>
    </lineage>
</organism>
<reference evidence="1 2" key="1">
    <citation type="submission" date="2022-06" db="EMBL/GenBank/DDBJ databases">
        <title>Paraconexibacter antarcticus.</title>
        <authorList>
            <person name="Kim C.S."/>
        </authorList>
    </citation>
    <scope>NUCLEOTIDE SEQUENCE [LARGE SCALE GENOMIC DNA]</scope>
    <source>
        <strain evidence="1 2">02-257</strain>
    </source>
</reference>
<gene>
    <name evidence="1" type="ORF">NBH00_15290</name>
</gene>
<evidence type="ECO:0000313" key="1">
    <source>
        <dbReference type="EMBL" id="UTI62721.1"/>
    </source>
</evidence>
<keyword evidence="2" id="KW-1185">Reference proteome</keyword>